<gene>
    <name evidence="2" type="ORF">RSSM_03370</name>
</gene>
<evidence type="ECO:0000313" key="2">
    <source>
        <dbReference type="EMBL" id="EMI55188.1"/>
    </source>
</evidence>
<organism evidence="2 3">
    <name type="scientific">Rhodopirellula sallentina SM41</name>
    <dbReference type="NCBI Taxonomy" id="1263870"/>
    <lineage>
        <taxon>Bacteria</taxon>
        <taxon>Pseudomonadati</taxon>
        <taxon>Planctomycetota</taxon>
        <taxon>Planctomycetia</taxon>
        <taxon>Pirellulales</taxon>
        <taxon>Pirellulaceae</taxon>
        <taxon>Rhodopirellula</taxon>
    </lineage>
</organism>
<evidence type="ECO:0000256" key="1">
    <source>
        <dbReference type="SAM" id="SignalP"/>
    </source>
</evidence>
<dbReference type="AlphaFoldDB" id="M5UGP7"/>
<dbReference type="OrthoDB" id="258179at2"/>
<feature type="chain" id="PRO_5004073376" evidence="1">
    <location>
        <begin position="25"/>
        <end position="479"/>
    </location>
</feature>
<name>M5UGP7_9BACT</name>
<sequence length="479" mass="52111">MFTTTARLLASICVCVSLIGVANAQDTKLAKLLVQSPAPANAIAYVHVPSLNKLMSDAEFSSRLTDNVNDIWLISDLDLSSLRPRWEAGYAMMKSAPDAEKIASATGGYVDSIIGTPVVWSPRQSYLVPLEDNRLGFLRPANRSLLSRWIQSDADISDSSYLAALSKQPESYLSFMIAADVRNLISPVPLAEKLKKFTSLKSNQPDSVASTLASVKGFSVIIGRDSLGQCIFTIDFEKSPASLKTIANELLAEILERNGTAAPEVLSWEVKSEGNQLAFKGAITEASLGGLLNIFTLSTEANNISNQMIKLSDSPGSAAEQVAYTTKHYFDEVNKTIEQVRKHKSQTTGGLAKWNDQQARKLDAMGTLNVDPVMVQYGSDVAELLRGNALNVRSTNIQAGKAKASQGLSSGSYYGYGRGYGYGYGYGYSDPNSSADYQRVTDAYARGTAYADFRGVLSQIDKMTASMRRQMTDKYKMQF</sequence>
<dbReference type="Proteomes" id="UP000011885">
    <property type="component" value="Unassembled WGS sequence"/>
</dbReference>
<dbReference type="PATRIC" id="fig|1263870.3.peg.3582"/>
<evidence type="ECO:0000313" key="3">
    <source>
        <dbReference type="Proteomes" id="UP000011885"/>
    </source>
</evidence>
<proteinExistence type="predicted"/>
<feature type="signal peptide" evidence="1">
    <location>
        <begin position="1"/>
        <end position="24"/>
    </location>
</feature>
<protein>
    <submittedName>
        <fullName evidence="2">Putative secreted protein</fullName>
    </submittedName>
</protein>
<keyword evidence="3" id="KW-1185">Reference proteome</keyword>
<dbReference type="EMBL" id="ANOH01000225">
    <property type="protein sequence ID" value="EMI55188.1"/>
    <property type="molecule type" value="Genomic_DNA"/>
</dbReference>
<comment type="caution">
    <text evidence="2">The sequence shown here is derived from an EMBL/GenBank/DDBJ whole genome shotgun (WGS) entry which is preliminary data.</text>
</comment>
<accession>M5UGP7</accession>
<reference evidence="2 3" key="1">
    <citation type="journal article" date="2013" name="Mar. Genomics">
        <title>Expression of sulfatases in Rhodopirellula baltica and the diversity of sulfatases in the genus Rhodopirellula.</title>
        <authorList>
            <person name="Wegner C.E."/>
            <person name="Richter-Heitmann T."/>
            <person name="Klindworth A."/>
            <person name="Klockow C."/>
            <person name="Richter M."/>
            <person name="Achstetter T."/>
            <person name="Glockner F.O."/>
            <person name="Harder J."/>
        </authorList>
    </citation>
    <scope>NUCLEOTIDE SEQUENCE [LARGE SCALE GENOMIC DNA]</scope>
    <source>
        <strain evidence="2 3">SM41</strain>
    </source>
</reference>
<keyword evidence="1" id="KW-0732">Signal</keyword>